<organism evidence="1">
    <name type="scientific">marine sediment metagenome</name>
    <dbReference type="NCBI Taxonomy" id="412755"/>
    <lineage>
        <taxon>unclassified sequences</taxon>
        <taxon>metagenomes</taxon>
        <taxon>ecological metagenomes</taxon>
    </lineage>
</organism>
<comment type="caution">
    <text evidence="1">The sequence shown here is derived from an EMBL/GenBank/DDBJ whole genome shotgun (WGS) entry which is preliminary data.</text>
</comment>
<proteinExistence type="predicted"/>
<dbReference type="EMBL" id="LAZR01017126">
    <property type="protein sequence ID" value="KKM01696.1"/>
    <property type="molecule type" value="Genomic_DNA"/>
</dbReference>
<name>A0A0F9J737_9ZZZZ</name>
<dbReference type="AlphaFoldDB" id="A0A0F9J737"/>
<evidence type="ECO:0000313" key="1">
    <source>
        <dbReference type="EMBL" id="KKM01696.1"/>
    </source>
</evidence>
<sequence length="102" mass="12057">MEKQTNEKKRMNYYITPEVYEIFHLFHAAQDPPINKSVLHEITLTRGMFFDGDTIFELRALLETAEEFLSHKDQYLESAWDRLAKNLASRLKDFTAEMGEIK</sequence>
<gene>
    <name evidence="1" type="ORF">LCGC14_1791870</name>
</gene>
<accession>A0A0F9J737</accession>
<reference evidence="1" key="1">
    <citation type="journal article" date="2015" name="Nature">
        <title>Complex archaea that bridge the gap between prokaryotes and eukaryotes.</title>
        <authorList>
            <person name="Spang A."/>
            <person name="Saw J.H."/>
            <person name="Jorgensen S.L."/>
            <person name="Zaremba-Niedzwiedzka K."/>
            <person name="Martijn J."/>
            <person name="Lind A.E."/>
            <person name="van Eijk R."/>
            <person name="Schleper C."/>
            <person name="Guy L."/>
            <person name="Ettema T.J."/>
        </authorList>
    </citation>
    <scope>NUCLEOTIDE SEQUENCE</scope>
</reference>
<protein>
    <submittedName>
        <fullName evidence="1">Uncharacterized protein</fullName>
    </submittedName>
</protein>